<proteinExistence type="predicted"/>
<protein>
    <submittedName>
        <fullName evidence="2">Uncharacterized protein</fullName>
    </submittedName>
</protein>
<dbReference type="Proteomes" id="UP000494165">
    <property type="component" value="Unassembled WGS sequence"/>
</dbReference>
<gene>
    <name evidence="2" type="ORF">CLODIP_2_CD03982</name>
</gene>
<dbReference type="AlphaFoldDB" id="A0A8S1CPK5"/>
<feature type="compositionally biased region" description="Acidic residues" evidence="1">
    <location>
        <begin position="248"/>
        <end position="257"/>
    </location>
</feature>
<sequence length="335" mass="37995">MVRRRKQSVVRRRSCLISDDVGPILGGEPLSLGQMARMCELITKFAGMKVYCLDSLPANWKVKQQRHAFLLLDNHTRWICCYNDGKTEISQYNTNELTNTTAVTTRLLEAYNLQPFELTKAIVRSDVPSSSSDVDSGYVAIAVSAQLANNILPTELDPTAIRRNVVRVLYWGKLNGFPDYVEATSCWKTVVKPEEVLFRNLFDAYEQLNSFTGGPPIDGYNWKEEIVKPVSVDAPERVVPISSQEDSSSTEEEEEESVPNRKKMVVAQHPEPLIEFPDADKESQRVVAYEAGPFASKVSRTTEGILDRNNIKYVQYERITKEIHYVRPKPDKSNE</sequence>
<accession>A0A8S1CPK5</accession>
<evidence type="ECO:0000256" key="1">
    <source>
        <dbReference type="SAM" id="MobiDB-lite"/>
    </source>
</evidence>
<feature type="region of interest" description="Disordered" evidence="1">
    <location>
        <begin position="237"/>
        <end position="262"/>
    </location>
</feature>
<evidence type="ECO:0000313" key="3">
    <source>
        <dbReference type="Proteomes" id="UP000494165"/>
    </source>
</evidence>
<keyword evidence="3" id="KW-1185">Reference proteome</keyword>
<organism evidence="2 3">
    <name type="scientific">Cloeon dipterum</name>
    <dbReference type="NCBI Taxonomy" id="197152"/>
    <lineage>
        <taxon>Eukaryota</taxon>
        <taxon>Metazoa</taxon>
        <taxon>Ecdysozoa</taxon>
        <taxon>Arthropoda</taxon>
        <taxon>Hexapoda</taxon>
        <taxon>Insecta</taxon>
        <taxon>Pterygota</taxon>
        <taxon>Palaeoptera</taxon>
        <taxon>Ephemeroptera</taxon>
        <taxon>Pisciforma</taxon>
        <taxon>Baetidae</taxon>
        <taxon>Cloeon</taxon>
    </lineage>
</organism>
<name>A0A8S1CPK5_9INSE</name>
<comment type="caution">
    <text evidence="2">The sequence shown here is derived from an EMBL/GenBank/DDBJ whole genome shotgun (WGS) entry which is preliminary data.</text>
</comment>
<dbReference type="EMBL" id="CADEPI010000064">
    <property type="protein sequence ID" value="CAB3371686.1"/>
    <property type="molecule type" value="Genomic_DNA"/>
</dbReference>
<evidence type="ECO:0000313" key="2">
    <source>
        <dbReference type="EMBL" id="CAB3371686.1"/>
    </source>
</evidence>
<reference evidence="2 3" key="1">
    <citation type="submission" date="2020-04" db="EMBL/GenBank/DDBJ databases">
        <authorList>
            <person name="Alioto T."/>
            <person name="Alioto T."/>
            <person name="Gomez Garrido J."/>
        </authorList>
    </citation>
    <scope>NUCLEOTIDE SEQUENCE [LARGE SCALE GENOMIC DNA]</scope>
</reference>